<dbReference type="InterPro" id="IPR000073">
    <property type="entry name" value="AB_hydrolase_1"/>
</dbReference>
<dbReference type="Proteomes" id="UP000515135">
    <property type="component" value="Unplaced"/>
</dbReference>
<organism evidence="2 3">
    <name type="scientific">Branchiostoma belcheri</name>
    <name type="common">Amphioxus</name>
    <dbReference type="NCBI Taxonomy" id="7741"/>
    <lineage>
        <taxon>Eukaryota</taxon>
        <taxon>Metazoa</taxon>
        <taxon>Chordata</taxon>
        <taxon>Cephalochordata</taxon>
        <taxon>Leptocardii</taxon>
        <taxon>Amphioxiformes</taxon>
        <taxon>Branchiostomatidae</taxon>
        <taxon>Branchiostoma</taxon>
    </lineage>
</organism>
<dbReference type="RefSeq" id="XP_019628771.1">
    <property type="nucleotide sequence ID" value="XM_019773212.1"/>
</dbReference>
<protein>
    <submittedName>
        <fullName evidence="3">Monoglyceride lipase-like</fullName>
    </submittedName>
</protein>
<dbReference type="Gene3D" id="3.40.50.1820">
    <property type="entry name" value="alpha/beta hydrolase"/>
    <property type="match status" value="1"/>
</dbReference>
<dbReference type="AlphaFoldDB" id="A0A6P4ZGI2"/>
<accession>A0A6P4ZGI2</accession>
<gene>
    <name evidence="3" type="primary">LOC109473346</name>
</gene>
<dbReference type="KEGG" id="bbel:109473346"/>
<keyword evidence="2" id="KW-1185">Reference proteome</keyword>
<sequence>MVPVLPGTHSDRRTPQGLSYSTLPHIINAGGQYLYCRTWEAGQNPRALLFVSHGLGSHCGVLGPILAQLLNSHGFLVFSHDHVGHGQSEGKRVYVEDFRPLARDLLQHVDMMVDKYPGVPVFLFGHSMGGAVAFTASCQRPGFFRGMVLTAPCIENSYTKADILRWTLMWTVAYILPNMSIGPSHTAGLTKDIGKAKKYAEDPLVFQEDYRLYSSCLFLHAVRTCEGLLPSVDCPFLVMHGEDDGHCDISGSWKLYQQARGTDKELKTYPNCRHVLLLETPEDVEKIKQDILDWYLARVDPDKSVT</sequence>
<reference evidence="3" key="1">
    <citation type="submission" date="2025-08" db="UniProtKB">
        <authorList>
            <consortium name="RefSeq"/>
        </authorList>
    </citation>
    <scope>IDENTIFICATION</scope>
    <source>
        <tissue evidence="3">Gonad</tissue>
    </source>
</reference>
<dbReference type="InterPro" id="IPR051044">
    <property type="entry name" value="MAG_DAG_Lipase"/>
</dbReference>
<dbReference type="PRINTS" id="PR00111">
    <property type="entry name" value="ABHYDROLASE"/>
</dbReference>
<dbReference type="GeneID" id="109473346"/>
<dbReference type="PANTHER" id="PTHR11614">
    <property type="entry name" value="PHOSPHOLIPASE-RELATED"/>
    <property type="match status" value="1"/>
</dbReference>
<proteinExistence type="predicted"/>
<feature type="domain" description="Serine aminopeptidase S33" evidence="1">
    <location>
        <begin position="43"/>
        <end position="280"/>
    </location>
</feature>
<dbReference type="SUPFAM" id="SSF53474">
    <property type="entry name" value="alpha/beta-Hydrolases"/>
    <property type="match status" value="1"/>
</dbReference>
<evidence type="ECO:0000313" key="2">
    <source>
        <dbReference type="Proteomes" id="UP000515135"/>
    </source>
</evidence>
<dbReference type="InterPro" id="IPR029058">
    <property type="entry name" value="AB_hydrolase_fold"/>
</dbReference>
<evidence type="ECO:0000259" key="1">
    <source>
        <dbReference type="Pfam" id="PF12146"/>
    </source>
</evidence>
<dbReference type="Pfam" id="PF12146">
    <property type="entry name" value="Hydrolase_4"/>
    <property type="match status" value="1"/>
</dbReference>
<dbReference type="InterPro" id="IPR022742">
    <property type="entry name" value="Hydrolase_4"/>
</dbReference>
<name>A0A6P4ZGI2_BRABE</name>
<dbReference type="OrthoDB" id="2498029at2759"/>
<evidence type="ECO:0000313" key="3">
    <source>
        <dbReference type="RefSeq" id="XP_019628771.1"/>
    </source>
</evidence>